<evidence type="ECO:0000313" key="4">
    <source>
        <dbReference type="EMBL" id="TKC42730.1"/>
    </source>
</evidence>
<dbReference type="GO" id="GO:0005634">
    <property type="term" value="C:nucleus"/>
    <property type="evidence" value="ECO:0007669"/>
    <property type="project" value="TreeGrafter"/>
</dbReference>
<proteinExistence type="predicted"/>
<dbReference type="InterPro" id="IPR043563">
    <property type="entry name" value="Sp110/Sp140/Sp140L-like"/>
</dbReference>
<dbReference type="EMBL" id="RWIC01000530">
    <property type="protein sequence ID" value="TKC42730.1"/>
    <property type="molecule type" value="Genomic_DNA"/>
</dbReference>
<evidence type="ECO:0000256" key="1">
    <source>
        <dbReference type="ARBA" id="ARBA00023117"/>
    </source>
</evidence>
<dbReference type="PANTHER" id="PTHR46386:SF1">
    <property type="entry name" value="NUCLEAR BODY PROTEIN SP140-LIKE PROTEIN"/>
    <property type="match status" value="1"/>
</dbReference>
<feature type="non-terminal residue" evidence="4">
    <location>
        <position position="1"/>
    </location>
</feature>
<organism evidence="4 5">
    <name type="scientific">Monodon monoceros</name>
    <name type="common">Narwhal</name>
    <name type="synonym">Ceratodon monodon</name>
    <dbReference type="NCBI Taxonomy" id="40151"/>
    <lineage>
        <taxon>Eukaryota</taxon>
        <taxon>Metazoa</taxon>
        <taxon>Chordata</taxon>
        <taxon>Craniata</taxon>
        <taxon>Vertebrata</taxon>
        <taxon>Euteleostomi</taxon>
        <taxon>Mammalia</taxon>
        <taxon>Eutheria</taxon>
        <taxon>Laurasiatheria</taxon>
        <taxon>Artiodactyla</taxon>
        <taxon>Whippomorpha</taxon>
        <taxon>Cetacea</taxon>
        <taxon>Odontoceti</taxon>
        <taxon>Monodontidae</taxon>
        <taxon>Monodon</taxon>
    </lineage>
</organism>
<dbReference type="InterPro" id="IPR036427">
    <property type="entry name" value="Bromodomain-like_sf"/>
</dbReference>
<dbReference type="Proteomes" id="UP000308365">
    <property type="component" value="Unassembled WGS sequence"/>
</dbReference>
<accession>A0A4V5P895</accession>
<evidence type="ECO:0000256" key="2">
    <source>
        <dbReference type="PROSITE-ProRule" id="PRU00035"/>
    </source>
</evidence>
<dbReference type="GO" id="GO:0000981">
    <property type="term" value="F:DNA-binding transcription factor activity, RNA polymerase II-specific"/>
    <property type="evidence" value="ECO:0007669"/>
    <property type="project" value="TreeGrafter"/>
</dbReference>
<protein>
    <recommendedName>
        <fullName evidence="3">Bromo domain-containing protein</fullName>
    </recommendedName>
</protein>
<evidence type="ECO:0000313" key="5">
    <source>
        <dbReference type="Proteomes" id="UP000308365"/>
    </source>
</evidence>
<dbReference type="SUPFAM" id="SSF47370">
    <property type="entry name" value="Bromodomain"/>
    <property type="match status" value="1"/>
</dbReference>
<dbReference type="AlphaFoldDB" id="A0A4V5P895"/>
<dbReference type="InterPro" id="IPR001487">
    <property type="entry name" value="Bromodomain"/>
</dbReference>
<keyword evidence="1 2" id="KW-0103">Bromodomain</keyword>
<reference evidence="5" key="1">
    <citation type="journal article" date="2019" name="IScience">
        <title>Narwhal Genome Reveals Long-Term Low Genetic Diversity despite Current Large Abundance Size.</title>
        <authorList>
            <person name="Westbury M.V."/>
            <person name="Petersen B."/>
            <person name="Garde E."/>
            <person name="Heide-Jorgensen M.P."/>
            <person name="Lorenzen E.D."/>
        </authorList>
    </citation>
    <scope>NUCLEOTIDE SEQUENCE [LARGE SCALE GENOMIC DNA]</scope>
</reference>
<name>A0A4V5P895_MONMO</name>
<gene>
    <name evidence="4" type="ORF">EI555_008258</name>
</gene>
<comment type="caution">
    <text evidence="4">The sequence shown here is derived from an EMBL/GenBank/DDBJ whole genome shotgun (WGS) entry which is preliminary data.</text>
</comment>
<evidence type="ECO:0000259" key="3">
    <source>
        <dbReference type="PROSITE" id="PS50014"/>
    </source>
</evidence>
<dbReference type="PROSITE" id="PS50014">
    <property type="entry name" value="BROMODOMAIN_2"/>
    <property type="match status" value="1"/>
</dbReference>
<dbReference type="PANTHER" id="PTHR46386">
    <property type="entry name" value="NUCLEAR BODY PROTEIN SP140"/>
    <property type="match status" value="1"/>
</dbReference>
<feature type="domain" description="Bromo" evidence="3">
    <location>
        <begin position="1"/>
        <end position="51"/>
    </location>
</feature>
<sequence length="90" mass="10820">TSQGLEKPMWLNKIKKNLTMNIYHRVQEFVRDMRLIFQNYRAFCKNKKLINLGLQLEAKFESDFKNVFGIQEISTNNIRFEPIFYNVARS</sequence>
<dbReference type="Gene3D" id="1.20.920.10">
    <property type="entry name" value="Bromodomain-like"/>
    <property type="match status" value="1"/>
</dbReference>
<dbReference type="Pfam" id="PF00439">
    <property type="entry name" value="Bromodomain"/>
    <property type="match status" value="1"/>
</dbReference>